<evidence type="ECO:0000259" key="10">
    <source>
        <dbReference type="PROSITE" id="PS51352"/>
    </source>
</evidence>
<evidence type="ECO:0000256" key="9">
    <source>
        <dbReference type="PIRSR" id="PIRSR000077-4"/>
    </source>
</evidence>
<gene>
    <name evidence="11" type="ORF">A3G45_03120</name>
</gene>
<dbReference type="InterPro" id="IPR017937">
    <property type="entry name" value="Thioredoxin_CS"/>
</dbReference>
<dbReference type="Proteomes" id="UP000178632">
    <property type="component" value="Unassembled WGS sequence"/>
</dbReference>
<dbReference type="FunFam" id="3.40.30.10:FF:000001">
    <property type="entry name" value="Thioredoxin"/>
    <property type="match status" value="1"/>
</dbReference>
<dbReference type="PROSITE" id="PS00194">
    <property type="entry name" value="THIOREDOXIN_1"/>
    <property type="match status" value="1"/>
</dbReference>
<feature type="site" description="Contributes to redox potential value" evidence="8">
    <location>
        <position position="31"/>
    </location>
</feature>
<keyword evidence="2" id="KW-0813">Transport</keyword>
<sequence>MDINLTDKNFEAEIKKQEKPVLVDFFAVWCEPCAMLAPILEKVTEELKDKIILLKANLDDIPLTAQKFGVDRIPTVNLFKNGKIISGFVGLRSETDIKDWLKKLI</sequence>
<evidence type="ECO:0000256" key="4">
    <source>
        <dbReference type="ARBA" id="ARBA00023157"/>
    </source>
</evidence>
<dbReference type="AlphaFoldDB" id="A0A1G2IRR4"/>
<feature type="site" description="Contributes to redox potential value" evidence="8">
    <location>
        <position position="32"/>
    </location>
</feature>
<dbReference type="InterPro" id="IPR005746">
    <property type="entry name" value="Thioredoxin"/>
</dbReference>
<dbReference type="EMBL" id="MHPE01000004">
    <property type="protein sequence ID" value="OGZ77614.1"/>
    <property type="molecule type" value="Genomic_DNA"/>
</dbReference>
<evidence type="ECO:0000313" key="11">
    <source>
        <dbReference type="EMBL" id="OGZ77614.1"/>
    </source>
</evidence>
<dbReference type="CDD" id="cd02947">
    <property type="entry name" value="TRX_family"/>
    <property type="match status" value="1"/>
</dbReference>
<dbReference type="InterPro" id="IPR013766">
    <property type="entry name" value="Thioredoxin_domain"/>
</dbReference>
<dbReference type="PANTHER" id="PTHR45663">
    <property type="entry name" value="GEO12009P1"/>
    <property type="match status" value="1"/>
</dbReference>
<dbReference type="PROSITE" id="PS51352">
    <property type="entry name" value="THIOREDOXIN_2"/>
    <property type="match status" value="1"/>
</dbReference>
<reference evidence="11 12" key="1">
    <citation type="journal article" date="2016" name="Nat. Commun.">
        <title>Thousands of microbial genomes shed light on interconnected biogeochemical processes in an aquifer system.</title>
        <authorList>
            <person name="Anantharaman K."/>
            <person name="Brown C.T."/>
            <person name="Hug L.A."/>
            <person name="Sharon I."/>
            <person name="Castelle C.J."/>
            <person name="Probst A.J."/>
            <person name="Thomas B.C."/>
            <person name="Singh A."/>
            <person name="Wilkins M.J."/>
            <person name="Karaoz U."/>
            <person name="Brodie E.L."/>
            <person name="Williams K.H."/>
            <person name="Hubbard S.S."/>
            <person name="Banfield J.F."/>
        </authorList>
    </citation>
    <scope>NUCLEOTIDE SEQUENCE [LARGE SCALE GENOMIC DNA]</scope>
</reference>
<comment type="caution">
    <text evidence="11">The sequence shown here is derived from an EMBL/GenBank/DDBJ whole genome shotgun (WGS) entry which is preliminary data.</text>
</comment>
<proteinExistence type="inferred from homology"/>
<evidence type="ECO:0000256" key="7">
    <source>
        <dbReference type="PIRNR" id="PIRNR000077"/>
    </source>
</evidence>
<organism evidence="11 12">
    <name type="scientific">Candidatus Staskawiczbacteria bacterium RIFCSPLOWO2_12_FULL_37_15</name>
    <dbReference type="NCBI Taxonomy" id="1802218"/>
    <lineage>
        <taxon>Bacteria</taxon>
        <taxon>Candidatus Staskawicziibacteriota</taxon>
    </lineage>
</organism>
<dbReference type="PRINTS" id="PR00421">
    <property type="entry name" value="THIOREDOXIN"/>
</dbReference>
<comment type="similarity">
    <text evidence="1 7">Belongs to the thioredoxin family.</text>
</comment>
<name>A0A1G2IRR4_9BACT</name>
<evidence type="ECO:0000313" key="12">
    <source>
        <dbReference type="Proteomes" id="UP000178632"/>
    </source>
</evidence>
<evidence type="ECO:0000256" key="5">
    <source>
        <dbReference type="ARBA" id="ARBA00023284"/>
    </source>
</evidence>
<feature type="site" description="Deprotonates C-terminal active site Cys" evidence="8">
    <location>
        <position position="24"/>
    </location>
</feature>
<feature type="active site" description="Nucleophile" evidence="8">
    <location>
        <position position="30"/>
    </location>
</feature>
<dbReference type="Pfam" id="PF00085">
    <property type="entry name" value="Thioredoxin"/>
    <property type="match status" value="1"/>
</dbReference>
<keyword evidence="3" id="KW-0249">Electron transport</keyword>
<keyword evidence="5 9" id="KW-0676">Redox-active center</keyword>
<feature type="active site" description="Nucleophile" evidence="8">
    <location>
        <position position="33"/>
    </location>
</feature>
<evidence type="ECO:0000256" key="8">
    <source>
        <dbReference type="PIRSR" id="PIRSR000077-1"/>
    </source>
</evidence>
<keyword evidence="4 9" id="KW-1015">Disulfide bond</keyword>
<dbReference type="InterPro" id="IPR036249">
    <property type="entry name" value="Thioredoxin-like_sf"/>
</dbReference>
<evidence type="ECO:0000256" key="6">
    <source>
        <dbReference type="NCBIfam" id="TIGR01068"/>
    </source>
</evidence>
<dbReference type="SUPFAM" id="SSF52833">
    <property type="entry name" value="Thioredoxin-like"/>
    <property type="match status" value="1"/>
</dbReference>
<feature type="domain" description="Thioredoxin" evidence="10">
    <location>
        <begin position="1"/>
        <end position="105"/>
    </location>
</feature>
<protein>
    <recommendedName>
        <fullName evidence="6 7">Thioredoxin</fullName>
    </recommendedName>
</protein>
<evidence type="ECO:0000256" key="2">
    <source>
        <dbReference type="ARBA" id="ARBA00022448"/>
    </source>
</evidence>
<dbReference type="GO" id="GO:0015035">
    <property type="term" value="F:protein-disulfide reductase activity"/>
    <property type="evidence" value="ECO:0007669"/>
    <property type="project" value="UniProtKB-UniRule"/>
</dbReference>
<dbReference type="PANTHER" id="PTHR45663:SF11">
    <property type="entry name" value="GEO12009P1"/>
    <property type="match status" value="1"/>
</dbReference>
<dbReference type="PIRSF" id="PIRSF000077">
    <property type="entry name" value="Thioredoxin"/>
    <property type="match status" value="1"/>
</dbReference>
<evidence type="ECO:0000256" key="3">
    <source>
        <dbReference type="ARBA" id="ARBA00022982"/>
    </source>
</evidence>
<dbReference type="NCBIfam" id="TIGR01068">
    <property type="entry name" value="thioredoxin"/>
    <property type="match status" value="1"/>
</dbReference>
<accession>A0A1G2IRR4</accession>
<evidence type="ECO:0000256" key="1">
    <source>
        <dbReference type="ARBA" id="ARBA00008987"/>
    </source>
</evidence>
<feature type="disulfide bond" description="Redox-active" evidence="9">
    <location>
        <begin position="30"/>
        <end position="33"/>
    </location>
</feature>
<dbReference type="GO" id="GO:0005737">
    <property type="term" value="C:cytoplasm"/>
    <property type="evidence" value="ECO:0007669"/>
    <property type="project" value="TreeGrafter"/>
</dbReference>
<dbReference type="Gene3D" id="3.40.30.10">
    <property type="entry name" value="Glutaredoxin"/>
    <property type="match status" value="1"/>
</dbReference>